<dbReference type="Pfam" id="PF00015">
    <property type="entry name" value="MCPsignal"/>
    <property type="match status" value="1"/>
</dbReference>
<evidence type="ECO:0000259" key="6">
    <source>
        <dbReference type="PROSITE" id="PS50885"/>
    </source>
</evidence>
<keyword evidence="1" id="KW-0807">Transducer</keyword>
<evidence type="ECO:0000256" key="4">
    <source>
        <dbReference type="SAM" id="Phobius"/>
    </source>
</evidence>
<dbReference type="PANTHER" id="PTHR32089:SF114">
    <property type="entry name" value="METHYL-ACCEPTING CHEMOTAXIS PROTEIN MCPB"/>
    <property type="match status" value="1"/>
</dbReference>
<reference evidence="7" key="1">
    <citation type="submission" date="2016-10" db="EMBL/GenBank/DDBJ databases">
        <title>Sequence of Gallionella enrichment culture.</title>
        <authorList>
            <person name="Poehlein A."/>
            <person name="Muehling M."/>
            <person name="Daniel R."/>
        </authorList>
    </citation>
    <scope>NUCLEOTIDE SEQUENCE</scope>
</reference>
<feature type="domain" description="HAMP" evidence="6">
    <location>
        <begin position="382"/>
        <end position="434"/>
    </location>
</feature>
<evidence type="ECO:0000256" key="2">
    <source>
        <dbReference type="ARBA" id="ARBA00029447"/>
    </source>
</evidence>
<protein>
    <submittedName>
        <fullName evidence="7">Methyl-accepting chemotaxis protein 4</fullName>
    </submittedName>
</protein>
<dbReference type="PROSITE" id="PS50885">
    <property type="entry name" value="HAMP"/>
    <property type="match status" value="1"/>
</dbReference>
<proteinExistence type="inferred from homology"/>
<dbReference type="InterPro" id="IPR033462">
    <property type="entry name" value="Cache_3-Cache_2"/>
</dbReference>
<feature type="transmembrane region" description="Helical" evidence="4">
    <location>
        <begin position="358"/>
        <end position="381"/>
    </location>
</feature>
<feature type="compositionally biased region" description="Basic and acidic residues" evidence="3">
    <location>
        <begin position="442"/>
        <end position="452"/>
    </location>
</feature>
<dbReference type="PROSITE" id="PS50111">
    <property type="entry name" value="CHEMOTAXIS_TRANSDUC_2"/>
    <property type="match status" value="1"/>
</dbReference>
<dbReference type="SMART" id="SM00283">
    <property type="entry name" value="MA"/>
    <property type="match status" value="1"/>
</dbReference>
<sequence length="702" mass="71060">MLSRRSGLRFHLVATGAAAAVATAVVLTALAGVQVSSLSTQAGKDMDQLTGEAMSQTSAQALALINTQVSTVTSRMESEIRVAQQVLTQAGEIAFGPARSWTATDQTTQAASTVLLPALSVGAADLGQIVDTAAHVPVVDDITSLLGASTTIFQRMNDAGDMLRVATSVQTATGARAIGTYIAAAAKDGTPNAVVASLLAGKAYYGTAVVVGQQYVTAYAPITRGTDVVGAIFIGLPQSEVDKPLLDAIGKVTVGTHGYLTVLSDAGQWVVPPPGVPAGSATGAVDAHGATYAQSLIDAGKANTTTTPASVRVDLTGAQKATVEVSRFAPWGWTLATWGFDADLRAAPERLAAGASDLVRTLILAALVVAALAVVLVVGLAGRIVGRVTRLTEALHAVARRDLSGDVHGEGHDEIGQMGEALGEAIGAMRGAVVQMQTSADTMRDTAGHLRESSGGLGRSAGQTATRAEHSADSASTVSDEVQAVTAAMTEMRASVESVAQDVSATSRETTSAVTSARTAEKAADDLAASSSQIASVLQVVTTIAEQTNLLALNATIEAARAGTAGKGFAVVAGEVKDLARQTKEAIATITPVLTAVTAGTDAVRAAVQDIASSIETVNEHQSSMAAVIEEQTATTGEIERNLVVASTATSEIARAATQVAQDAAAALEGAEGLGTVVANLTSLADELATTVDQFTVGHPVA</sequence>
<dbReference type="Pfam" id="PF00672">
    <property type="entry name" value="HAMP"/>
    <property type="match status" value="1"/>
</dbReference>
<comment type="caution">
    <text evidence="7">The sequence shown here is derived from an EMBL/GenBank/DDBJ whole genome shotgun (WGS) entry which is preliminary data.</text>
</comment>
<evidence type="ECO:0000259" key="5">
    <source>
        <dbReference type="PROSITE" id="PS50111"/>
    </source>
</evidence>
<gene>
    <name evidence="7" type="primary">mcp4_32</name>
    <name evidence="7" type="ORF">GALL_350040</name>
</gene>
<dbReference type="CDD" id="cd06225">
    <property type="entry name" value="HAMP"/>
    <property type="match status" value="1"/>
</dbReference>
<dbReference type="SUPFAM" id="SSF58104">
    <property type="entry name" value="Methyl-accepting chemotaxis protein (MCP) signaling domain"/>
    <property type="match status" value="1"/>
</dbReference>
<dbReference type="Gene3D" id="1.10.287.950">
    <property type="entry name" value="Methyl-accepting chemotaxis protein"/>
    <property type="match status" value="1"/>
</dbReference>
<dbReference type="GO" id="GO:0016020">
    <property type="term" value="C:membrane"/>
    <property type="evidence" value="ECO:0007669"/>
    <property type="project" value="InterPro"/>
</dbReference>
<name>A0A1J5R0F2_9ZZZZ</name>
<dbReference type="Pfam" id="PF17201">
    <property type="entry name" value="Cache_3-Cache_2"/>
    <property type="match status" value="1"/>
</dbReference>
<evidence type="ECO:0000313" key="7">
    <source>
        <dbReference type="EMBL" id="OIQ83203.1"/>
    </source>
</evidence>
<dbReference type="InterPro" id="IPR029151">
    <property type="entry name" value="Sensor-like_sf"/>
</dbReference>
<dbReference type="InterPro" id="IPR003660">
    <property type="entry name" value="HAMP_dom"/>
</dbReference>
<comment type="similarity">
    <text evidence="2">Belongs to the methyl-accepting chemotaxis (MCP) protein family.</text>
</comment>
<organism evidence="7">
    <name type="scientific">mine drainage metagenome</name>
    <dbReference type="NCBI Taxonomy" id="410659"/>
    <lineage>
        <taxon>unclassified sequences</taxon>
        <taxon>metagenomes</taxon>
        <taxon>ecological metagenomes</taxon>
    </lineage>
</organism>
<dbReference type="AlphaFoldDB" id="A0A1J5R0F2"/>
<dbReference type="InterPro" id="IPR004089">
    <property type="entry name" value="MCPsignal_dom"/>
</dbReference>
<keyword evidence="4" id="KW-0472">Membrane</keyword>
<dbReference type="EMBL" id="MLJW01000725">
    <property type="protein sequence ID" value="OIQ83203.1"/>
    <property type="molecule type" value="Genomic_DNA"/>
</dbReference>
<keyword evidence="4" id="KW-1133">Transmembrane helix</keyword>
<feature type="domain" description="Methyl-accepting transducer" evidence="5">
    <location>
        <begin position="439"/>
        <end position="672"/>
    </location>
</feature>
<dbReference type="PANTHER" id="PTHR32089">
    <property type="entry name" value="METHYL-ACCEPTING CHEMOTAXIS PROTEIN MCPB"/>
    <property type="match status" value="1"/>
</dbReference>
<evidence type="ECO:0000256" key="1">
    <source>
        <dbReference type="ARBA" id="ARBA00023224"/>
    </source>
</evidence>
<accession>A0A1J5R0F2</accession>
<dbReference type="SMART" id="SM00304">
    <property type="entry name" value="HAMP"/>
    <property type="match status" value="2"/>
</dbReference>
<keyword evidence="4" id="KW-0812">Transmembrane</keyword>
<feature type="region of interest" description="Disordered" evidence="3">
    <location>
        <begin position="439"/>
        <end position="480"/>
    </location>
</feature>
<evidence type="ECO:0000256" key="3">
    <source>
        <dbReference type="SAM" id="MobiDB-lite"/>
    </source>
</evidence>
<dbReference type="GO" id="GO:0007165">
    <property type="term" value="P:signal transduction"/>
    <property type="evidence" value="ECO:0007669"/>
    <property type="project" value="UniProtKB-KW"/>
</dbReference>
<dbReference type="SUPFAM" id="SSF103190">
    <property type="entry name" value="Sensory domain-like"/>
    <property type="match status" value="1"/>
</dbReference>